<proteinExistence type="predicted"/>
<accession>A0ACC7VGN0</accession>
<organism evidence="1 2">
    <name type="scientific">Pontibacillus yanchengensis</name>
    <dbReference type="NCBI Taxonomy" id="462910"/>
    <lineage>
        <taxon>Bacteria</taxon>
        <taxon>Bacillati</taxon>
        <taxon>Bacillota</taxon>
        <taxon>Bacilli</taxon>
        <taxon>Bacillales</taxon>
        <taxon>Bacillaceae</taxon>
        <taxon>Pontibacillus</taxon>
    </lineage>
</organism>
<evidence type="ECO:0000313" key="2">
    <source>
        <dbReference type="Proteomes" id="UP000466692"/>
    </source>
</evidence>
<dbReference type="EMBL" id="WMEU01000003">
    <property type="protein sequence ID" value="MYL53760.1"/>
    <property type="molecule type" value="Genomic_DNA"/>
</dbReference>
<name>A0ACC7VGN0_9BACI</name>
<evidence type="ECO:0000313" key="1">
    <source>
        <dbReference type="EMBL" id="MYL53760.1"/>
    </source>
</evidence>
<comment type="caution">
    <text evidence="1">The sequence shown here is derived from an EMBL/GenBank/DDBJ whole genome shotgun (WGS) entry which is preliminary data.</text>
</comment>
<reference evidence="1" key="1">
    <citation type="submission" date="2019-11" db="EMBL/GenBank/DDBJ databases">
        <title>Genome sequences of 17 halophilic strains isolated from different environments.</title>
        <authorList>
            <person name="Furrow R.E."/>
        </authorList>
    </citation>
    <scope>NUCLEOTIDE SEQUENCE</scope>
    <source>
        <strain evidence="1">22510_22_Filter</strain>
    </source>
</reference>
<protein>
    <submittedName>
        <fullName evidence="1">Uncharacterized protein</fullName>
    </submittedName>
</protein>
<dbReference type="Proteomes" id="UP000466692">
    <property type="component" value="Unassembled WGS sequence"/>
</dbReference>
<sequence>MSKYQIRKLYKKRCTNCLHDELVIIKVLPNEFTDKTVYMLWLQCSECGTNDNELVTENEGS</sequence>
<gene>
    <name evidence="1" type="ORF">GLW08_10470</name>
</gene>
<keyword evidence="2" id="KW-1185">Reference proteome</keyword>